<evidence type="ECO:0000256" key="1">
    <source>
        <dbReference type="ARBA" id="ARBA00001561"/>
    </source>
</evidence>
<protein>
    <recommendedName>
        <fullName evidence="2">N-acetylmuramoyl-L-alanine amidase</fullName>
        <ecNumber evidence="2">3.5.1.28</ecNumber>
    </recommendedName>
</protein>
<dbReference type="Proteomes" id="UP000752292">
    <property type="component" value="Unassembled WGS sequence"/>
</dbReference>
<dbReference type="Pfam" id="PF11741">
    <property type="entry name" value="AMIN"/>
    <property type="match status" value="1"/>
</dbReference>
<dbReference type="PANTHER" id="PTHR30404:SF0">
    <property type="entry name" value="N-ACETYLMURAMOYL-L-ALANINE AMIDASE AMIC"/>
    <property type="match status" value="1"/>
</dbReference>
<dbReference type="SUPFAM" id="SSF53187">
    <property type="entry name" value="Zn-dependent exopeptidases"/>
    <property type="match status" value="1"/>
</dbReference>
<dbReference type="Gene3D" id="3.40.630.40">
    <property type="entry name" value="Zn-dependent exopeptidases"/>
    <property type="match status" value="1"/>
</dbReference>
<evidence type="ECO:0000256" key="3">
    <source>
        <dbReference type="ARBA" id="ARBA00022801"/>
    </source>
</evidence>
<accession>A0A932ZU18</accession>
<dbReference type="GO" id="GO:0009253">
    <property type="term" value="P:peptidoglycan catabolic process"/>
    <property type="evidence" value="ECO:0007669"/>
    <property type="project" value="InterPro"/>
</dbReference>
<feature type="signal peptide" evidence="5">
    <location>
        <begin position="1"/>
        <end position="31"/>
    </location>
</feature>
<dbReference type="CDD" id="cd02696">
    <property type="entry name" value="MurNAc-LAA"/>
    <property type="match status" value="1"/>
</dbReference>
<dbReference type="GO" id="GO:0030288">
    <property type="term" value="C:outer membrane-bounded periplasmic space"/>
    <property type="evidence" value="ECO:0007669"/>
    <property type="project" value="TreeGrafter"/>
</dbReference>
<evidence type="ECO:0000313" key="8">
    <source>
        <dbReference type="Proteomes" id="UP000752292"/>
    </source>
</evidence>
<dbReference type="AlphaFoldDB" id="A0A932ZU18"/>
<evidence type="ECO:0000259" key="6">
    <source>
        <dbReference type="SMART" id="SM00646"/>
    </source>
</evidence>
<dbReference type="SMART" id="SM00646">
    <property type="entry name" value="Ami_3"/>
    <property type="match status" value="1"/>
</dbReference>
<gene>
    <name evidence="7" type="ORF">HY618_04095</name>
</gene>
<evidence type="ECO:0000256" key="5">
    <source>
        <dbReference type="SAM" id="SignalP"/>
    </source>
</evidence>
<name>A0A932ZU18_UNCTE</name>
<dbReference type="GO" id="GO:0008745">
    <property type="term" value="F:N-acetylmuramoyl-L-alanine amidase activity"/>
    <property type="evidence" value="ECO:0007669"/>
    <property type="project" value="UniProtKB-EC"/>
</dbReference>
<dbReference type="Pfam" id="PF01520">
    <property type="entry name" value="Amidase_3"/>
    <property type="match status" value="1"/>
</dbReference>
<dbReference type="InterPro" id="IPR021731">
    <property type="entry name" value="AMIN_dom"/>
</dbReference>
<organism evidence="7 8">
    <name type="scientific">Tectimicrobiota bacterium</name>
    <dbReference type="NCBI Taxonomy" id="2528274"/>
    <lineage>
        <taxon>Bacteria</taxon>
        <taxon>Pseudomonadati</taxon>
        <taxon>Nitrospinota/Tectimicrobiota group</taxon>
        <taxon>Candidatus Tectimicrobiota</taxon>
    </lineage>
</organism>
<feature type="domain" description="MurNAc-LAA" evidence="6">
    <location>
        <begin position="261"/>
        <end position="412"/>
    </location>
</feature>
<keyword evidence="3" id="KW-0378">Hydrolase</keyword>
<keyword evidence="5" id="KW-0732">Signal</keyword>
<comment type="caution">
    <text evidence="7">The sequence shown here is derived from an EMBL/GenBank/DDBJ whole genome shotgun (WGS) entry which is preliminary data.</text>
</comment>
<proteinExistence type="predicted"/>
<dbReference type="InterPro" id="IPR050695">
    <property type="entry name" value="N-acetylmuramoyl_amidase_3"/>
</dbReference>
<evidence type="ECO:0000256" key="4">
    <source>
        <dbReference type="SAM" id="MobiDB-lite"/>
    </source>
</evidence>
<dbReference type="FunFam" id="3.40.630.40:FF:000005">
    <property type="entry name" value="N-acetylmuramoyl-L-alanine amidase (AmiA)"/>
    <property type="match status" value="1"/>
</dbReference>
<dbReference type="PANTHER" id="PTHR30404">
    <property type="entry name" value="N-ACETYLMURAMOYL-L-ALANINE AMIDASE"/>
    <property type="match status" value="1"/>
</dbReference>
<dbReference type="EMBL" id="JACQRX010000181">
    <property type="protein sequence ID" value="MBI4251621.1"/>
    <property type="molecule type" value="Genomic_DNA"/>
</dbReference>
<evidence type="ECO:0000256" key="2">
    <source>
        <dbReference type="ARBA" id="ARBA00011901"/>
    </source>
</evidence>
<reference evidence="7" key="1">
    <citation type="submission" date="2020-07" db="EMBL/GenBank/DDBJ databases">
        <title>Huge and variable diversity of episymbiotic CPR bacteria and DPANN archaea in groundwater ecosystems.</title>
        <authorList>
            <person name="He C.Y."/>
            <person name="Keren R."/>
            <person name="Whittaker M."/>
            <person name="Farag I.F."/>
            <person name="Doudna J."/>
            <person name="Cate J.H.D."/>
            <person name="Banfield J.F."/>
        </authorList>
    </citation>
    <scope>NUCLEOTIDE SEQUENCE</scope>
    <source>
        <strain evidence="7">NC_groundwater_1370_Ag_S-0.2um_69_93</strain>
    </source>
</reference>
<evidence type="ECO:0000313" key="7">
    <source>
        <dbReference type="EMBL" id="MBI4251621.1"/>
    </source>
</evidence>
<feature type="chain" id="PRO_5037003980" description="N-acetylmuramoyl-L-alanine amidase" evidence="5">
    <location>
        <begin position="32"/>
        <end position="438"/>
    </location>
</feature>
<dbReference type="Gene3D" id="2.60.40.3500">
    <property type="match status" value="1"/>
</dbReference>
<dbReference type="InterPro" id="IPR002508">
    <property type="entry name" value="MurNAc-LAA_cat"/>
</dbReference>
<sequence length="438" mass="47013">MAGAGRPAARGWWRGCLLLGAILGAVSPAAAARTGGPGVVAVRAFVTEGYARLTVLLDRETFNFHLGRLTDPPRLYLDIPAGRLGLQAPLPPDAARARLVRRVRFGHPDPKTLRMVVDLGEGEIRERVFSLPDPHRIIVELRGGAVPPPGPIPPAAVLPFPERPLPASPRARAVPPPRPGPKKRQEMSVAERFRAGQGRVMLDPGHGGKDAGAVGLHGLVEKDFVLDLARRAAGVLKRTLPGNEVLLTRTGDGYLPLGKRTAMANARDVDVFISIHANSSPLRGTHGIETYLLSEASSSRALEIAAKENDVTVAEMTDLQKILYDLMQRSKVNESRDLAEEVHRSLLAQLGRRYRGVNDLGVKRGPFYVLLGAQMPSILIEAGFITNPVDAKRSLQAAFRQALAEGIAEGVARFVGGPSRTARSGPAGWKRPSSPAAR</sequence>
<feature type="region of interest" description="Disordered" evidence="4">
    <location>
        <begin position="418"/>
        <end position="438"/>
    </location>
</feature>
<dbReference type="EC" id="3.5.1.28" evidence="2"/>
<comment type="catalytic activity">
    <reaction evidence="1">
        <text>Hydrolyzes the link between N-acetylmuramoyl residues and L-amino acid residues in certain cell-wall glycopeptides.</text>
        <dbReference type="EC" id="3.5.1.28"/>
    </reaction>
</comment>
<feature type="region of interest" description="Disordered" evidence="4">
    <location>
        <begin position="168"/>
        <end position="187"/>
    </location>
</feature>